<dbReference type="Proteomes" id="UP000799771">
    <property type="component" value="Unassembled WGS sequence"/>
</dbReference>
<feature type="domain" description="LysM" evidence="4">
    <location>
        <begin position="570"/>
        <end position="615"/>
    </location>
</feature>
<reference evidence="5" key="1">
    <citation type="journal article" date="2020" name="Stud. Mycol.">
        <title>101 Dothideomycetes genomes: a test case for predicting lifestyles and emergence of pathogens.</title>
        <authorList>
            <person name="Haridas S."/>
            <person name="Albert R."/>
            <person name="Binder M."/>
            <person name="Bloem J."/>
            <person name="Labutti K."/>
            <person name="Salamov A."/>
            <person name="Andreopoulos B."/>
            <person name="Baker S."/>
            <person name="Barry K."/>
            <person name="Bills G."/>
            <person name="Bluhm B."/>
            <person name="Cannon C."/>
            <person name="Castanera R."/>
            <person name="Culley D."/>
            <person name="Daum C."/>
            <person name="Ezra D."/>
            <person name="Gonzalez J."/>
            <person name="Henrissat B."/>
            <person name="Kuo A."/>
            <person name="Liang C."/>
            <person name="Lipzen A."/>
            <person name="Lutzoni F."/>
            <person name="Magnuson J."/>
            <person name="Mondo S."/>
            <person name="Nolan M."/>
            <person name="Ohm R."/>
            <person name="Pangilinan J."/>
            <person name="Park H.-J."/>
            <person name="Ramirez L."/>
            <person name="Alfaro M."/>
            <person name="Sun H."/>
            <person name="Tritt A."/>
            <person name="Yoshinaga Y."/>
            <person name="Zwiers L.-H."/>
            <person name="Turgeon B."/>
            <person name="Goodwin S."/>
            <person name="Spatafora J."/>
            <person name="Crous P."/>
            <person name="Grigoriev I."/>
        </authorList>
    </citation>
    <scope>NUCLEOTIDE SEQUENCE</scope>
    <source>
        <strain evidence="5">CBS 119687</strain>
    </source>
</reference>
<evidence type="ECO:0000256" key="1">
    <source>
        <dbReference type="ARBA" id="ARBA00022669"/>
    </source>
</evidence>
<dbReference type="InterPro" id="IPR052210">
    <property type="entry name" value="LysM1-like"/>
</dbReference>
<evidence type="ECO:0000259" key="4">
    <source>
        <dbReference type="PROSITE" id="PS51782"/>
    </source>
</evidence>
<feature type="signal peptide" evidence="3">
    <location>
        <begin position="1"/>
        <end position="20"/>
    </location>
</feature>
<organism evidence="5 6">
    <name type="scientific">Dothidotthia symphoricarpi CBS 119687</name>
    <dbReference type="NCBI Taxonomy" id="1392245"/>
    <lineage>
        <taxon>Eukaryota</taxon>
        <taxon>Fungi</taxon>
        <taxon>Dikarya</taxon>
        <taxon>Ascomycota</taxon>
        <taxon>Pezizomycotina</taxon>
        <taxon>Dothideomycetes</taxon>
        <taxon>Pleosporomycetidae</taxon>
        <taxon>Pleosporales</taxon>
        <taxon>Dothidotthiaceae</taxon>
        <taxon>Dothidotthia</taxon>
    </lineage>
</organism>
<evidence type="ECO:0000256" key="2">
    <source>
        <dbReference type="ARBA" id="ARBA00023026"/>
    </source>
</evidence>
<keyword evidence="2" id="KW-0843">Virulence</keyword>
<dbReference type="CDD" id="cd00118">
    <property type="entry name" value="LysM"/>
    <property type="match status" value="2"/>
</dbReference>
<evidence type="ECO:0000313" key="6">
    <source>
        <dbReference type="Proteomes" id="UP000799771"/>
    </source>
</evidence>
<proteinExistence type="predicted"/>
<accession>A0A6A6AGV9</accession>
<dbReference type="PROSITE" id="PS51782">
    <property type="entry name" value="LYSM"/>
    <property type="match status" value="3"/>
</dbReference>
<evidence type="ECO:0000313" key="5">
    <source>
        <dbReference type="EMBL" id="KAF2130127.1"/>
    </source>
</evidence>
<dbReference type="GO" id="GO:0008061">
    <property type="term" value="F:chitin binding"/>
    <property type="evidence" value="ECO:0007669"/>
    <property type="project" value="UniProtKB-KW"/>
</dbReference>
<dbReference type="PANTHER" id="PTHR34997">
    <property type="entry name" value="AM15"/>
    <property type="match status" value="1"/>
</dbReference>
<dbReference type="SUPFAM" id="SSF54106">
    <property type="entry name" value="LysM domain"/>
    <property type="match status" value="2"/>
</dbReference>
<dbReference type="EMBL" id="ML977505">
    <property type="protein sequence ID" value="KAF2130127.1"/>
    <property type="molecule type" value="Genomic_DNA"/>
</dbReference>
<dbReference type="OrthoDB" id="5985073at2759"/>
<dbReference type="Pfam" id="PF01476">
    <property type="entry name" value="LysM"/>
    <property type="match status" value="2"/>
</dbReference>
<dbReference type="InterPro" id="IPR018392">
    <property type="entry name" value="LysM"/>
</dbReference>
<dbReference type="SMART" id="SM00257">
    <property type="entry name" value="LysM"/>
    <property type="match status" value="3"/>
</dbReference>
<dbReference type="GeneID" id="54413311"/>
<dbReference type="PANTHER" id="PTHR34997:SF1">
    <property type="entry name" value="PEPTIDOGLYCAN-BINDING LYSIN DOMAIN"/>
    <property type="match status" value="1"/>
</dbReference>
<feature type="domain" description="LysM" evidence="4">
    <location>
        <begin position="222"/>
        <end position="267"/>
    </location>
</feature>
<keyword evidence="6" id="KW-1185">Reference proteome</keyword>
<dbReference type="AlphaFoldDB" id="A0A6A6AGV9"/>
<dbReference type="InterPro" id="IPR036779">
    <property type="entry name" value="LysM_dom_sf"/>
</dbReference>
<dbReference type="RefSeq" id="XP_033524514.1">
    <property type="nucleotide sequence ID" value="XM_033672879.1"/>
</dbReference>
<feature type="chain" id="PRO_5025691054" evidence="3">
    <location>
        <begin position="21"/>
        <end position="617"/>
    </location>
</feature>
<feature type="domain" description="LysM" evidence="4">
    <location>
        <begin position="379"/>
        <end position="425"/>
    </location>
</feature>
<protein>
    <submittedName>
        <fullName evidence="5">Carbohydrate-binding module family 50 protein</fullName>
    </submittedName>
</protein>
<dbReference type="Gene3D" id="3.10.350.10">
    <property type="entry name" value="LysM domain"/>
    <property type="match status" value="5"/>
</dbReference>
<evidence type="ECO:0000256" key="3">
    <source>
        <dbReference type="SAM" id="SignalP"/>
    </source>
</evidence>
<name>A0A6A6AGV9_9PLEO</name>
<keyword evidence="3" id="KW-0732">Signal</keyword>
<keyword evidence="1" id="KW-0147">Chitin-binding</keyword>
<sequence>MKLIFSIVLLLGSTGLQSLAQQIPGSLLSFDLLQLSVGCLTAVNKTVSSCPRWLPQHTGEGDASFDLLNDKRLSQLCGTACAQDLETSRAAIQKACTSATDVMVPVEGVAYPATFLADRYLYALQLGCLESSSGQYCDSIVSTWLNQSSSANWTVAQNCSDCELGVQKLQLSSPFGYDVDGAANFASLTSSCKVEGYTYATPAAYAINATTVPDPPSRTCTNTYTVQDGDTCISISLSKNVSTYSLIVANGIDISCNLLAPAGSTVCLPNTCNTYQLDMYDRCDDITAGARINQQQLLSWNPMINNFCNNLGSWFGWNLCIRCENLFIHLVFCQQQHLDSDHYSSSPDGAVNPGQGNSVATDAPVPTNAQDLSNRHCGQWYATKTDDLCDTISLAFGITVDDFYFLNPQVDHNCSNLWLETSYCVRPVGNIATYYGYPTSTPGTIFPKPTPEPTSTPPPVVTPPLSAKAAGTVDGCLHYMNAFDESLSSVFDLNVANSCEVWAAQADVTVEDLLAWNPSLSKANCVLQSGKSYCILNLTPTPTTSQPPTNTGGTPPPAETQPGAISSCKKWYVVVSGDGCWGIANAAGISLEDFYKWNPGVGECSALWPDYAVCIGI</sequence>
<gene>
    <name evidence="5" type="ORF">P153DRAFT_431168</name>
</gene>